<comment type="similarity">
    <text evidence="1 4">Belongs to the MsrB Met sulfoxide reductase family.</text>
</comment>
<keyword evidence="5" id="KW-0732">Signal</keyword>
<comment type="catalytic activity">
    <reaction evidence="3 4">
        <text>L-methionyl-[protein] + [thioredoxin]-disulfide + H2O = L-methionyl-(R)-S-oxide-[protein] + [thioredoxin]-dithiol</text>
        <dbReference type="Rhea" id="RHEA:24164"/>
        <dbReference type="Rhea" id="RHEA-COMP:10698"/>
        <dbReference type="Rhea" id="RHEA-COMP:10700"/>
        <dbReference type="Rhea" id="RHEA-COMP:12313"/>
        <dbReference type="Rhea" id="RHEA-COMP:12314"/>
        <dbReference type="ChEBI" id="CHEBI:15377"/>
        <dbReference type="ChEBI" id="CHEBI:16044"/>
        <dbReference type="ChEBI" id="CHEBI:29950"/>
        <dbReference type="ChEBI" id="CHEBI:45764"/>
        <dbReference type="ChEBI" id="CHEBI:50058"/>
        <dbReference type="EC" id="1.8.4.12"/>
    </reaction>
</comment>
<dbReference type="NCBIfam" id="TIGR00357">
    <property type="entry name" value="peptide-methionine (R)-S-oxide reductase MsrB"/>
    <property type="match status" value="1"/>
</dbReference>
<dbReference type="InterPro" id="IPR011057">
    <property type="entry name" value="Mss4-like_sf"/>
</dbReference>
<evidence type="ECO:0000256" key="1">
    <source>
        <dbReference type="ARBA" id="ARBA00007174"/>
    </source>
</evidence>
<keyword evidence="2 4" id="KW-0560">Oxidoreductase</keyword>
<feature type="signal peptide" evidence="5">
    <location>
        <begin position="1"/>
        <end position="25"/>
    </location>
</feature>
<evidence type="ECO:0000256" key="5">
    <source>
        <dbReference type="SAM" id="SignalP"/>
    </source>
</evidence>
<gene>
    <name evidence="4" type="primary">msrB</name>
    <name evidence="7" type="ORF">NTG6680_0855</name>
</gene>
<dbReference type="PANTHER" id="PTHR10173">
    <property type="entry name" value="METHIONINE SULFOXIDE REDUCTASE"/>
    <property type="match status" value="1"/>
</dbReference>
<dbReference type="GO" id="GO:0033743">
    <property type="term" value="F:peptide-methionine (R)-S-oxide reductase activity"/>
    <property type="evidence" value="ECO:0007669"/>
    <property type="project" value="UniProtKB-EC"/>
</dbReference>
<dbReference type="EMBL" id="OU912926">
    <property type="protein sequence ID" value="CAG9932108.1"/>
    <property type="molecule type" value="Genomic_DNA"/>
</dbReference>
<name>A0ABM8YXH4_9PROT</name>
<dbReference type="Proteomes" id="UP000839052">
    <property type="component" value="Chromosome"/>
</dbReference>
<dbReference type="HAMAP" id="MF_01400">
    <property type="entry name" value="MsrB"/>
    <property type="match status" value="1"/>
</dbReference>
<feature type="binding site" evidence="4">
    <location>
        <position position="146"/>
    </location>
    <ligand>
        <name>Zn(2+)</name>
        <dbReference type="ChEBI" id="CHEBI:29105"/>
    </ligand>
</feature>
<feature type="active site" description="Nucleophile" evidence="4">
    <location>
        <position position="166"/>
    </location>
</feature>
<dbReference type="SUPFAM" id="SSF51316">
    <property type="entry name" value="Mss4-like"/>
    <property type="match status" value="1"/>
</dbReference>
<keyword evidence="8" id="KW-1185">Reference proteome</keyword>
<feature type="chain" id="PRO_5047081455" description="Peptide methionine sulfoxide reductase MsrB" evidence="5">
    <location>
        <begin position="26"/>
        <end position="181"/>
    </location>
</feature>
<dbReference type="EC" id="1.8.4.12" evidence="4"/>
<feature type="binding site" evidence="4">
    <location>
        <position position="97"/>
    </location>
    <ligand>
        <name>Zn(2+)</name>
        <dbReference type="ChEBI" id="CHEBI:29105"/>
    </ligand>
</feature>
<sequence>MHRRQFLFALSSAAVFLTTRASASAASGGDKVTIMQFSDDGKPLGRVSLLKVHKDAEWRKVLSPLAYQVTREQGTERAFSVPGHDRHEAGLYRCVCCDNALFDSSTKYDSGTGWPSFWQPIAPENVRNVSDRQLGMARTEVQCMRCDAHLGHVFDDGPKPTGLRYCMNTVAMRFVPKPKTN</sequence>
<dbReference type="InterPro" id="IPR002579">
    <property type="entry name" value="Met_Sox_Rdtase_MsrB_dom"/>
</dbReference>
<evidence type="ECO:0000259" key="6">
    <source>
        <dbReference type="PROSITE" id="PS51790"/>
    </source>
</evidence>
<evidence type="ECO:0000256" key="2">
    <source>
        <dbReference type="ARBA" id="ARBA00023002"/>
    </source>
</evidence>
<feature type="domain" description="MsrB" evidence="6">
    <location>
        <begin position="55"/>
        <end position="177"/>
    </location>
</feature>
<evidence type="ECO:0000313" key="8">
    <source>
        <dbReference type="Proteomes" id="UP000839052"/>
    </source>
</evidence>
<dbReference type="Gene3D" id="2.170.150.20">
    <property type="entry name" value="Peptide methionine sulfoxide reductase"/>
    <property type="match status" value="1"/>
</dbReference>
<dbReference type="Pfam" id="PF01641">
    <property type="entry name" value="SelR"/>
    <property type="match status" value="1"/>
</dbReference>
<keyword evidence="4" id="KW-0479">Metal-binding</keyword>
<evidence type="ECO:0000313" key="7">
    <source>
        <dbReference type="EMBL" id="CAG9932108.1"/>
    </source>
</evidence>
<dbReference type="PROSITE" id="PS51790">
    <property type="entry name" value="MSRB"/>
    <property type="match status" value="1"/>
</dbReference>
<dbReference type="InterPro" id="IPR028427">
    <property type="entry name" value="Met_Sox_Rdtase_MsrB"/>
</dbReference>
<proteinExistence type="inferred from homology"/>
<feature type="binding site" evidence="4">
    <location>
        <position position="94"/>
    </location>
    <ligand>
        <name>Zn(2+)</name>
        <dbReference type="ChEBI" id="CHEBI:29105"/>
    </ligand>
</feature>
<feature type="binding site" evidence="4">
    <location>
        <position position="143"/>
    </location>
    <ligand>
        <name>Zn(2+)</name>
        <dbReference type="ChEBI" id="CHEBI:29105"/>
    </ligand>
</feature>
<dbReference type="PANTHER" id="PTHR10173:SF52">
    <property type="entry name" value="METHIONINE-R-SULFOXIDE REDUCTASE B1"/>
    <property type="match status" value="1"/>
</dbReference>
<evidence type="ECO:0000256" key="4">
    <source>
        <dbReference type="HAMAP-Rule" id="MF_01400"/>
    </source>
</evidence>
<evidence type="ECO:0000256" key="3">
    <source>
        <dbReference type="ARBA" id="ARBA00048488"/>
    </source>
</evidence>
<organism evidence="7 8">
    <name type="scientific">Candidatus Nitrotoga arctica</name>
    <dbReference type="NCBI Taxonomy" id="453162"/>
    <lineage>
        <taxon>Bacteria</taxon>
        <taxon>Pseudomonadati</taxon>
        <taxon>Pseudomonadota</taxon>
        <taxon>Betaproteobacteria</taxon>
        <taxon>Nitrosomonadales</taxon>
        <taxon>Gallionellaceae</taxon>
        <taxon>Candidatus Nitrotoga</taxon>
    </lineage>
</organism>
<reference evidence="7 8" key="1">
    <citation type="submission" date="2021-10" db="EMBL/GenBank/DDBJ databases">
        <authorList>
            <person name="Koch H."/>
        </authorList>
    </citation>
    <scope>NUCLEOTIDE SEQUENCE [LARGE SCALE GENOMIC DNA]</scope>
    <source>
        <strain evidence="7">6680</strain>
    </source>
</reference>
<protein>
    <recommendedName>
        <fullName evidence="4">Peptide methionine sulfoxide reductase MsrB</fullName>
        <ecNumber evidence="4">1.8.4.12</ecNumber>
    </recommendedName>
    <alternativeName>
        <fullName evidence="4">Peptide-methionine (R)-S-oxide reductase</fullName>
    </alternativeName>
</protein>
<comment type="cofactor">
    <cofactor evidence="4">
        <name>Zn(2+)</name>
        <dbReference type="ChEBI" id="CHEBI:29105"/>
    </cofactor>
    <text evidence="4">Binds 1 zinc ion per subunit. The zinc ion is important for the structural integrity of the protein.</text>
</comment>
<accession>A0ABM8YXH4</accession>
<dbReference type="RefSeq" id="WP_239796098.1">
    <property type="nucleotide sequence ID" value="NZ_OU912926.1"/>
</dbReference>
<keyword evidence="4" id="KW-0862">Zinc</keyword>